<sequence length="352" mass="39715">MPKRRRVESDNGSEGAEELQVATSSTVTPAITRSSIWLSDGNIVLQAENTQFKVHQGYLARLSIIFSDVFSVPQPGSQPLVEGCVVLLLQDSAQDLSVALSEIYDRCYSPREQIHVETVLAMIRIGRKYEIQHLLKEGIARLRTEFPATLEDHDRVDDTVSWSGIIDNDDAGSDVLFRIANFCTSHSDMKELLPVLPLAYYWANCRNLTTILDGDPIGEDVQCTPTLLSPEAQKICLRGRQKLLDRFSSSFAWVDKIPRVSLSSGASHSHKCSSVVEPLTNILWKPEPQLYVMLEPWDRLQKQLDRVTLRKEMCGECYVAARKSHMQAREQLWNDLPGFFGLPSWDVLRVDA</sequence>
<dbReference type="Proteomes" id="UP000298030">
    <property type="component" value="Unassembled WGS sequence"/>
</dbReference>
<proteinExistence type="predicted"/>
<dbReference type="InterPro" id="IPR000210">
    <property type="entry name" value="BTB/POZ_dom"/>
</dbReference>
<evidence type="ECO:0000259" key="2">
    <source>
        <dbReference type="PROSITE" id="PS50097"/>
    </source>
</evidence>
<gene>
    <name evidence="3" type="ORF">FA13DRAFT_1688607</name>
</gene>
<reference evidence="3 4" key="1">
    <citation type="journal article" date="2019" name="Nat. Ecol. Evol.">
        <title>Megaphylogeny resolves global patterns of mushroom evolution.</title>
        <authorList>
            <person name="Varga T."/>
            <person name="Krizsan K."/>
            <person name="Foldi C."/>
            <person name="Dima B."/>
            <person name="Sanchez-Garcia M."/>
            <person name="Sanchez-Ramirez S."/>
            <person name="Szollosi G.J."/>
            <person name="Szarkandi J.G."/>
            <person name="Papp V."/>
            <person name="Albert L."/>
            <person name="Andreopoulos W."/>
            <person name="Angelini C."/>
            <person name="Antonin V."/>
            <person name="Barry K.W."/>
            <person name="Bougher N.L."/>
            <person name="Buchanan P."/>
            <person name="Buyck B."/>
            <person name="Bense V."/>
            <person name="Catcheside P."/>
            <person name="Chovatia M."/>
            <person name="Cooper J."/>
            <person name="Damon W."/>
            <person name="Desjardin D."/>
            <person name="Finy P."/>
            <person name="Geml J."/>
            <person name="Haridas S."/>
            <person name="Hughes K."/>
            <person name="Justo A."/>
            <person name="Karasinski D."/>
            <person name="Kautmanova I."/>
            <person name="Kiss B."/>
            <person name="Kocsube S."/>
            <person name="Kotiranta H."/>
            <person name="LaButti K.M."/>
            <person name="Lechner B.E."/>
            <person name="Liimatainen K."/>
            <person name="Lipzen A."/>
            <person name="Lukacs Z."/>
            <person name="Mihaltcheva S."/>
            <person name="Morgado L.N."/>
            <person name="Niskanen T."/>
            <person name="Noordeloos M.E."/>
            <person name="Ohm R.A."/>
            <person name="Ortiz-Santana B."/>
            <person name="Ovrebo C."/>
            <person name="Racz N."/>
            <person name="Riley R."/>
            <person name="Savchenko A."/>
            <person name="Shiryaev A."/>
            <person name="Soop K."/>
            <person name="Spirin V."/>
            <person name="Szebenyi C."/>
            <person name="Tomsovsky M."/>
            <person name="Tulloss R.E."/>
            <person name="Uehling J."/>
            <person name="Grigoriev I.V."/>
            <person name="Vagvolgyi C."/>
            <person name="Papp T."/>
            <person name="Martin F.M."/>
            <person name="Miettinen O."/>
            <person name="Hibbett D.S."/>
            <person name="Nagy L.G."/>
        </authorList>
    </citation>
    <scope>NUCLEOTIDE SEQUENCE [LARGE SCALE GENOMIC DNA]</scope>
    <source>
        <strain evidence="3 4">FP101781</strain>
    </source>
</reference>
<dbReference type="PROSITE" id="PS50097">
    <property type="entry name" value="BTB"/>
    <property type="match status" value="1"/>
</dbReference>
<evidence type="ECO:0000313" key="4">
    <source>
        <dbReference type="Proteomes" id="UP000298030"/>
    </source>
</evidence>
<accession>A0A4Y7T8P1</accession>
<dbReference type="EMBL" id="QPFP01000022">
    <property type="protein sequence ID" value="TEB30546.1"/>
    <property type="molecule type" value="Genomic_DNA"/>
</dbReference>
<dbReference type="OrthoDB" id="3893071at2759"/>
<evidence type="ECO:0000313" key="3">
    <source>
        <dbReference type="EMBL" id="TEB30546.1"/>
    </source>
</evidence>
<comment type="caution">
    <text evidence="3">The sequence shown here is derived from an EMBL/GenBank/DDBJ whole genome shotgun (WGS) entry which is preliminary data.</text>
</comment>
<feature type="region of interest" description="Disordered" evidence="1">
    <location>
        <begin position="1"/>
        <end position="22"/>
    </location>
</feature>
<keyword evidence="4" id="KW-1185">Reference proteome</keyword>
<organism evidence="3 4">
    <name type="scientific">Coprinellus micaceus</name>
    <name type="common">Glistening ink-cap mushroom</name>
    <name type="synonym">Coprinus micaceus</name>
    <dbReference type="NCBI Taxonomy" id="71717"/>
    <lineage>
        <taxon>Eukaryota</taxon>
        <taxon>Fungi</taxon>
        <taxon>Dikarya</taxon>
        <taxon>Basidiomycota</taxon>
        <taxon>Agaricomycotina</taxon>
        <taxon>Agaricomycetes</taxon>
        <taxon>Agaricomycetidae</taxon>
        <taxon>Agaricales</taxon>
        <taxon>Agaricineae</taxon>
        <taxon>Psathyrellaceae</taxon>
        <taxon>Coprinellus</taxon>
    </lineage>
</organism>
<feature type="domain" description="BTB" evidence="2">
    <location>
        <begin position="41"/>
        <end position="112"/>
    </location>
</feature>
<name>A0A4Y7T8P1_COPMI</name>
<dbReference type="AlphaFoldDB" id="A0A4Y7T8P1"/>
<protein>
    <recommendedName>
        <fullName evidence="2">BTB domain-containing protein</fullName>
    </recommendedName>
</protein>
<evidence type="ECO:0000256" key="1">
    <source>
        <dbReference type="SAM" id="MobiDB-lite"/>
    </source>
</evidence>